<keyword evidence="3" id="KW-1185">Reference proteome</keyword>
<sequence length="349" mass="38041">MGDMLYQAYMKWNPIPLPPPDSFKDQAILVTGGTSGLGLAAAIHFVNLGATEVIVTSRNASRTKAALETIEKETKGRSRDRIRVLDLDMSSYASVVAFAQEIKKVRVGKGGIDYAVLNAGVIGVDFALTDDGWEQNIQTNALSTALLGLILLQWMKTERPNRSAPAHLAAVNSNQHVAPNLQEWTKWAAETGVLQHLNKPENWPGPNPMYAATKLLAQYAFNELAQMALGPDGCPEVIVNTMCPGIVKTDFARHLVRKSVGYRIATAIFFGGFGKSPENGARTYVATGLTKESEHGKFIRFYGSEAEYQKQAGILFTGEPGKKMQAQVWSEMKADFIAKIPNAKDVLGL</sequence>
<keyword evidence="1" id="KW-0560">Oxidoreductase</keyword>
<evidence type="ECO:0008006" key="4">
    <source>
        <dbReference type="Google" id="ProtNLM"/>
    </source>
</evidence>
<dbReference type="GO" id="GO:0016491">
    <property type="term" value="F:oxidoreductase activity"/>
    <property type="evidence" value="ECO:0007669"/>
    <property type="project" value="UniProtKB-KW"/>
</dbReference>
<reference evidence="2 3" key="1">
    <citation type="journal article" date="2024" name="Front Chem Biol">
        <title>Unveiling the potential of Daldinia eschscholtzii MFLUCC 19-0629 through bioactivity and bioinformatics studies for enhanced sustainable agriculture production.</title>
        <authorList>
            <person name="Brooks S."/>
            <person name="Weaver J.A."/>
            <person name="Klomchit A."/>
            <person name="Alharthi S.A."/>
            <person name="Onlamun T."/>
            <person name="Nurani R."/>
            <person name="Vong T.K."/>
            <person name="Alberti F."/>
            <person name="Greco C."/>
        </authorList>
    </citation>
    <scope>NUCLEOTIDE SEQUENCE [LARGE SCALE GENOMIC DNA]</scope>
    <source>
        <strain evidence="2">MFLUCC 19-0629</strain>
    </source>
</reference>
<gene>
    <name evidence="2" type="ORF">Daesc_003582</name>
</gene>
<dbReference type="PRINTS" id="PR00081">
    <property type="entry name" value="GDHRDH"/>
</dbReference>
<accession>A0AAX6MTJ1</accession>
<dbReference type="PANTHER" id="PTHR43157">
    <property type="entry name" value="PHOSPHATIDYLINOSITOL-GLYCAN BIOSYNTHESIS CLASS F PROTEIN-RELATED"/>
    <property type="match status" value="1"/>
</dbReference>
<dbReference type="AlphaFoldDB" id="A0AAX6MTJ1"/>
<name>A0AAX6MTJ1_9PEZI</name>
<proteinExistence type="predicted"/>
<protein>
    <recommendedName>
        <fullName evidence="4">NAD(P)-binding protein</fullName>
    </recommendedName>
</protein>
<dbReference type="SUPFAM" id="SSF51735">
    <property type="entry name" value="NAD(P)-binding Rossmann-fold domains"/>
    <property type="match status" value="1"/>
</dbReference>
<evidence type="ECO:0000313" key="2">
    <source>
        <dbReference type="EMBL" id="KAK6955935.1"/>
    </source>
</evidence>
<dbReference type="Pfam" id="PF00106">
    <property type="entry name" value="adh_short"/>
    <property type="match status" value="1"/>
</dbReference>
<dbReference type="Gene3D" id="3.40.50.720">
    <property type="entry name" value="NAD(P)-binding Rossmann-like Domain"/>
    <property type="match status" value="1"/>
</dbReference>
<comment type="caution">
    <text evidence="2">The sequence shown here is derived from an EMBL/GenBank/DDBJ whole genome shotgun (WGS) entry which is preliminary data.</text>
</comment>
<dbReference type="PANTHER" id="PTHR43157:SF22">
    <property type="entry name" value="SHORT-CHAIN DEHYDROGENASE_REDUCTASE PHMF"/>
    <property type="match status" value="1"/>
</dbReference>
<dbReference type="EMBL" id="JBANMG010000003">
    <property type="protein sequence ID" value="KAK6955935.1"/>
    <property type="molecule type" value="Genomic_DNA"/>
</dbReference>
<evidence type="ECO:0000256" key="1">
    <source>
        <dbReference type="ARBA" id="ARBA00023002"/>
    </source>
</evidence>
<organism evidence="2 3">
    <name type="scientific">Daldinia eschscholtzii</name>
    <dbReference type="NCBI Taxonomy" id="292717"/>
    <lineage>
        <taxon>Eukaryota</taxon>
        <taxon>Fungi</taxon>
        <taxon>Dikarya</taxon>
        <taxon>Ascomycota</taxon>
        <taxon>Pezizomycotina</taxon>
        <taxon>Sordariomycetes</taxon>
        <taxon>Xylariomycetidae</taxon>
        <taxon>Xylariales</taxon>
        <taxon>Hypoxylaceae</taxon>
        <taxon>Daldinia</taxon>
    </lineage>
</organism>
<dbReference type="InterPro" id="IPR002347">
    <property type="entry name" value="SDR_fam"/>
</dbReference>
<evidence type="ECO:0000313" key="3">
    <source>
        <dbReference type="Proteomes" id="UP001369815"/>
    </source>
</evidence>
<dbReference type="Proteomes" id="UP001369815">
    <property type="component" value="Unassembled WGS sequence"/>
</dbReference>
<dbReference type="InterPro" id="IPR036291">
    <property type="entry name" value="NAD(P)-bd_dom_sf"/>
</dbReference>